<evidence type="ECO:0000256" key="7">
    <source>
        <dbReference type="ARBA" id="ARBA00023136"/>
    </source>
</evidence>
<dbReference type="GO" id="GO:0009535">
    <property type="term" value="C:chloroplast thylakoid membrane"/>
    <property type="evidence" value="ECO:0007669"/>
    <property type="project" value="UniProtKB-SubCell"/>
</dbReference>
<dbReference type="FunFam" id="1.10.287.80:FF:000004">
    <property type="entry name" value="ATP synthase gamma chain, chloroplastic"/>
    <property type="match status" value="1"/>
</dbReference>
<evidence type="ECO:0000256" key="4">
    <source>
        <dbReference type="ARBA" id="ARBA00022448"/>
    </source>
</evidence>
<sequence>MAALTQFSSKQAAFVGKAQTCPAPMVAKPQRGSLQVTAGMKEVRDRIGSVKNTQKITEAMKLVAAAKVRRAQDAVINSRPFTENLVKVLYGVNQRVRVEDVDSPLCEIRPVQTVQLVCMTGDRGLCGGYNNFILKKTEQRFAELTALGLKVQVVAVGKKAQTYFKRRPKFNVIKEFGLGKSPTTRDAQAISDTIFASFVSKEVDKVELVYTKFVSLVASTPTVQTVLPMAPAGELCNVDGTCVDAANDEVFKLTSKGGQFSVERESSAIPTGELDPSLIFEQDPTQVLDALLPLYLNGCLLRSLQESLASELAARMNAMGTASDNAKELRKTLSNKYNKQRQARITQEISEIVSGASA</sequence>
<dbReference type="SUPFAM" id="SSF52943">
    <property type="entry name" value="ATP synthase (F1-ATPase), gamma subunit"/>
    <property type="match status" value="1"/>
</dbReference>
<protein>
    <recommendedName>
        <fullName evidence="10">F-ATPase gamma subunit</fullName>
    </recommendedName>
</protein>
<proteinExistence type="inferred from homology"/>
<evidence type="ECO:0000256" key="5">
    <source>
        <dbReference type="ARBA" id="ARBA00022781"/>
    </source>
</evidence>
<dbReference type="Gene3D" id="3.40.1380.10">
    <property type="match status" value="1"/>
</dbReference>
<dbReference type="FunFam" id="3.40.1380.10:FF:000006">
    <property type="entry name" value="ATP synthase gamma chain"/>
    <property type="match status" value="1"/>
</dbReference>
<evidence type="ECO:0000256" key="6">
    <source>
        <dbReference type="ARBA" id="ARBA00023065"/>
    </source>
</evidence>
<dbReference type="FunFam" id="1.10.287.80:FF:000003">
    <property type="entry name" value="ATP synthase gamma chain, chloroplastic"/>
    <property type="match status" value="1"/>
</dbReference>
<evidence type="ECO:0000256" key="1">
    <source>
        <dbReference type="ARBA" id="ARBA00003456"/>
    </source>
</evidence>
<dbReference type="NCBIfam" id="TIGR01146">
    <property type="entry name" value="ATPsyn_F1gamma"/>
    <property type="match status" value="1"/>
</dbReference>
<dbReference type="InterPro" id="IPR023632">
    <property type="entry name" value="ATP_synth_F1_gsu_CS"/>
</dbReference>
<dbReference type="GO" id="GO:0045259">
    <property type="term" value="C:proton-transporting ATP synthase complex"/>
    <property type="evidence" value="ECO:0007669"/>
    <property type="project" value="UniProtKB-KW"/>
</dbReference>
<evidence type="ECO:0000313" key="11">
    <source>
        <dbReference type="EMBL" id="CAE0502564.1"/>
    </source>
</evidence>
<name>A0A7S3R552_DUNTE</name>
<keyword evidence="6" id="KW-0406">Ion transport</keyword>
<dbReference type="EMBL" id="HBIP01029189">
    <property type="protein sequence ID" value="CAE0502564.1"/>
    <property type="molecule type" value="Transcribed_RNA"/>
</dbReference>
<organism evidence="11">
    <name type="scientific">Dunaliella tertiolecta</name>
    <name type="common">Green alga</name>
    <dbReference type="NCBI Taxonomy" id="3047"/>
    <lineage>
        <taxon>Eukaryota</taxon>
        <taxon>Viridiplantae</taxon>
        <taxon>Chlorophyta</taxon>
        <taxon>core chlorophytes</taxon>
        <taxon>Chlorophyceae</taxon>
        <taxon>CS clade</taxon>
        <taxon>Chlamydomonadales</taxon>
        <taxon>Dunaliellaceae</taxon>
        <taxon>Dunaliella</taxon>
    </lineage>
</organism>
<evidence type="ECO:0000256" key="9">
    <source>
        <dbReference type="ARBA" id="ARBA00023310"/>
    </source>
</evidence>
<comment type="function">
    <text evidence="1">Produces ATP from ADP in the presence of a proton gradient across the membrane. The gamma chain is believed to be important in regulating ATPase activity and the flow of protons through the CF(0) complex.</text>
</comment>
<evidence type="ECO:0000256" key="3">
    <source>
        <dbReference type="ARBA" id="ARBA00007681"/>
    </source>
</evidence>
<keyword evidence="4" id="KW-0813">Transport</keyword>
<dbReference type="PANTHER" id="PTHR11693">
    <property type="entry name" value="ATP SYNTHASE GAMMA CHAIN"/>
    <property type="match status" value="1"/>
</dbReference>
<dbReference type="CDD" id="cd12151">
    <property type="entry name" value="F1-ATPase_gamma"/>
    <property type="match status" value="1"/>
</dbReference>
<dbReference type="GO" id="GO:0046933">
    <property type="term" value="F:proton-transporting ATP synthase activity, rotational mechanism"/>
    <property type="evidence" value="ECO:0007669"/>
    <property type="project" value="InterPro"/>
</dbReference>
<dbReference type="PANTHER" id="PTHR11693:SF41">
    <property type="entry name" value="ATP SYNTHASE GAMMA CHAIN, CHLOROPLASTIC"/>
    <property type="match status" value="1"/>
</dbReference>
<keyword evidence="8" id="KW-0139">CF(1)</keyword>
<dbReference type="PRINTS" id="PR00126">
    <property type="entry name" value="ATPASEGAMMA"/>
</dbReference>
<keyword evidence="7" id="KW-0472">Membrane</keyword>
<reference evidence="11" key="1">
    <citation type="submission" date="2021-01" db="EMBL/GenBank/DDBJ databases">
        <authorList>
            <person name="Corre E."/>
            <person name="Pelletier E."/>
            <person name="Niang G."/>
            <person name="Scheremetjew M."/>
            <person name="Finn R."/>
            <person name="Kale V."/>
            <person name="Holt S."/>
            <person name="Cochrane G."/>
            <person name="Meng A."/>
            <person name="Brown T."/>
            <person name="Cohen L."/>
        </authorList>
    </citation>
    <scope>NUCLEOTIDE SEQUENCE</scope>
    <source>
        <strain evidence="11">CCMP1320</strain>
    </source>
</reference>
<comment type="similarity">
    <text evidence="3">Belongs to the ATPase gamma chain family.</text>
</comment>
<dbReference type="AlphaFoldDB" id="A0A7S3R552"/>
<evidence type="ECO:0000256" key="2">
    <source>
        <dbReference type="ARBA" id="ARBA00004525"/>
    </source>
</evidence>
<dbReference type="PROSITE" id="PS00153">
    <property type="entry name" value="ATPASE_GAMMA"/>
    <property type="match status" value="1"/>
</dbReference>
<evidence type="ECO:0000256" key="10">
    <source>
        <dbReference type="ARBA" id="ARBA00031066"/>
    </source>
</evidence>
<dbReference type="InterPro" id="IPR000131">
    <property type="entry name" value="ATP_synth_F1_gsu"/>
</dbReference>
<comment type="subcellular location">
    <subcellularLocation>
        <location evidence="2">Plastid</location>
        <location evidence="2">Chloroplast thylakoid membrane</location>
        <topology evidence="2">Peripheral membrane protein</topology>
    </subcellularLocation>
</comment>
<dbReference type="NCBIfam" id="NF004145">
    <property type="entry name" value="PRK05621.1-2"/>
    <property type="match status" value="1"/>
</dbReference>
<dbReference type="HAMAP" id="MF_00815">
    <property type="entry name" value="ATP_synth_gamma_bact"/>
    <property type="match status" value="1"/>
</dbReference>
<dbReference type="InterPro" id="IPR035968">
    <property type="entry name" value="ATP_synth_F1_ATPase_gsu"/>
</dbReference>
<gene>
    <name evidence="11" type="ORF">DTER00134_LOCUS17637</name>
</gene>
<accession>A0A7S3R552</accession>
<keyword evidence="9" id="KW-0066">ATP synthesis</keyword>
<dbReference type="Pfam" id="PF00231">
    <property type="entry name" value="ATP-synt"/>
    <property type="match status" value="1"/>
</dbReference>
<dbReference type="Gene3D" id="1.10.287.80">
    <property type="entry name" value="ATP synthase, gamma subunit, helix hairpin domain"/>
    <property type="match status" value="2"/>
</dbReference>
<evidence type="ECO:0000256" key="8">
    <source>
        <dbReference type="ARBA" id="ARBA00023196"/>
    </source>
</evidence>
<keyword evidence="5" id="KW-0375">Hydrogen ion transport</keyword>